<dbReference type="EMBL" id="JAYMGO010000003">
    <property type="protein sequence ID" value="KAL1277875.1"/>
    <property type="molecule type" value="Genomic_DNA"/>
</dbReference>
<proteinExistence type="predicted"/>
<keyword evidence="10" id="KW-1185">Reference proteome</keyword>
<dbReference type="Proteomes" id="UP001558613">
    <property type="component" value="Unassembled WGS sequence"/>
</dbReference>
<dbReference type="CDD" id="cd00190">
    <property type="entry name" value="Tryp_SPc"/>
    <property type="match status" value="1"/>
</dbReference>
<evidence type="ECO:0000256" key="3">
    <source>
        <dbReference type="ARBA" id="ARBA00022825"/>
    </source>
</evidence>
<dbReference type="PROSITE" id="PS50240">
    <property type="entry name" value="TRYPSIN_DOM"/>
    <property type="match status" value="1"/>
</dbReference>
<gene>
    <name evidence="9" type="ORF">QQF64_024548</name>
</gene>
<dbReference type="PRINTS" id="PR00722">
    <property type="entry name" value="CHYMOTRYPSIN"/>
</dbReference>
<feature type="transmembrane region" description="Helical" evidence="6">
    <location>
        <begin position="293"/>
        <end position="314"/>
    </location>
</feature>
<dbReference type="PROSITE" id="PS00135">
    <property type="entry name" value="TRYPSIN_SER"/>
    <property type="match status" value="1"/>
</dbReference>
<keyword evidence="7" id="KW-0732">Signal</keyword>
<keyword evidence="6" id="KW-0472">Membrane</keyword>
<keyword evidence="2 5" id="KW-0378">Hydrolase</keyword>
<feature type="chain" id="PRO_5046734812" description="Peptidase S1 domain-containing protein" evidence="7">
    <location>
        <begin position="25"/>
        <end position="315"/>
    </location>
</feature>
<dbReference type="SMART" id="SM00020">
    <property type="entry name" value="Tryp_SPc"/>
    <property type="match status" value="1"/>
</dbReference>
<reference evidence="9 10" key="1">
    <citation type="submission" date="2023-09" db="EMBL/GenBank/DDBJ databases">
        <authorList>
            <person name="Wang M."/>
        </authorList>
    </citation>
    <scope>NUCLEOTIDE SEQUENCE [LARGE SCALE GENOMIC DNA]</scope>
    <source>
        <strain evidence="9">GT-2023</strain>
        <tissue evidence="9">Liver</tissue>
    </source>
</reference>
<dbReference type="Gene3D" id="2.40.10.10">
    <property type="entry name" value="Trypsin-like serine proteases"/>
    <property type="match status" value="1"/>
</dbReference>
<keyword evidence="1 5" id="KW-0645">Protease</keyword>
<dbReference type="InterPro" id="IPR001254">
    <property type="entry name" value="Trypsin_dom"/>
</dbReference>
<dbReference type="InterPro" id="IPR009003">
    <property type="entry name" value="Peptidase_S1_PA"/>
</dbReference>
<protein>
    <recommendedName>
        <fullName evidence="8">Peptidase S1 domain-containing protein</fullName>
    </recommendedName>
</protein>
<evidence type="ECO:0000313" key="9">
    <source>
        <dbReference type="EMBL" id="KAL1277875.1"/>
    </source>
</evidence>
<evidence type="ECO:0000256" key="5">
    <source>
        <dbReference type="RuleBase" id="RU363034"/>
    </source>
</evidence>
<dbReference type="PANTHER" id="PTHR24252:SF7">
    <property type="entry name" value="HYALIN"/>
    <property type="match status" value="1"/>
</dbReference>
<sequence length="315" mass="33993">MKMTLCQAACFAGAMLLNIAGSLCQLDVCGQAPLNARIVGGQEAAWGSWPWQASLHEITSGRHFCGGSLINKDWVLSAAHCFKKVNASNVKIYLGRHLQTGSNFSEISRTVIQLIPHPSYSTTTQNNDIALLQLSSSVTFTDYIKPVCLAAASSVFRRGTKSWITGWGKLNSTDTQIPNMLQEVEIPIVDNDVCNMAYGGLITSNMMCAGLNEGGKDSCQGDSGGAMVNKNNSQWIQSGIVSFGHEVCGIPKFPGVYTRVSQYEFWISSHTSNDPPGFVSFTSTEPSSGSPSLLLFSLSLTSYTIPLIFSLFVFS</sequence>
<dbReference type="PROSITE" id="PS00134">
    <property type="entry name" value="TRYPSIN_HIS"/>
    <property type="match status" value="1"/>
</dbReference>
<keyword evidence="6" id="KW-0812">Transmembrane</keyword>
<feature type="domain" description="Peptidase S1" evidence="8">
    <location>
        <begin position="38"/>
        <end position="272"/>
    </location>
</feature>
<accession>A0ABR3NLI4</accession>
<dbReference type="InterPro" id="IPR018114">
    <property type="entry name" value="TRYPSIN_HIS"/>
</dbReference>
<name>A0ABR3NLI4_9TELE</name>
<organism evidence="9 10">
    <name type="scientific">Cirrhinus molitorella</name>
    <name type="common">mud carp</name>
    <dbReference type="NCBI Taxonomy" id="172907"/>
    <lineage>
        <taxon>Eukaryota</taxon>
        <taxon>Metazoa</taxon>
        <taxon>Chordata</taxon>
        <taxon>Craniata</taxon>
        <taxon>Vertebrata</taxon>
        <taxon>Euteleostomi</taxon>
        <taxon>Actinopterygii</taxon>
        <taxon>Neopterygii</taxon>
        <taxon>Teleostei</taxon>
        <taxon>Ostariophysi</taxon>
        <taxon>Cypriniformes</taxon>
        <taxon>Cyprinidae</taxon>
        <taxon>Labeoninae</taxon>
        <taxon>Labeonini</taxon>
        <taxon>Cirrhinus</taxon>
    </lineage>
</organism>
<dbReference type="SUPFAM" id="SSF50494">
    <property type="entry name" value="Trypsin-like serine proteases"/>
    <property type="match status" value="1"/>
</dbReference>
<evidence type="ECO:0000259" key="8">
    <source>
        <dbReference type="PROSITE" id="PS50240"/>
    </source>
</evidence>
<dbReference type="Pfam" id="PF00089">
    <property type="entry name" value="Trypsin"/>
    <property type="match status" value="1"/>
</dbReference>
<evidence type="ECO:0000256" key="7">
    <source>
        <dbReference type="SAM" id="SignalP"/>
    </source>
</evidence>
<dbReference type="InterPro" id="IPR001314">
    <property type="entry name" value="Peptidase_S1A"/>
</dbReference>
<evidence type="ECO:0000256" key="4">
    <source>
        <dbReference type="ARBA" id="ARBA00023157"/>
    </source>
</evidence>
<evidence type="ECO:0000256" key="2">
    <source>
        <dbReference type="ARBA" id="ARBA00022801"/>
    </source>
</evidence>
<evidence type="ECO:0000256" key="6">
    <source>
        <dbReference type="SAM" id="Phobius"/>
    </source>
</evidence>
<evidence type="ECO:0000313" key="10">
    <source>
        <dbReference type="Proteomes" id="UP001558613"/>
    </source>
</evidence>
<dbReference type="InterPro" id="IPR033116">
    <property type="entry name" value="TRYPSIN_SER"/>
</dbReference>
<dbReference type="InterPro" id="IPR043504">
    <property type="entry name" value="Peptidase_S1_PA_chymotrypsin"/>
</dbReference>
<keyword evidence="6" id="KW-1133">Transmembrane helix</keyword>
<keyword evidence="4" id="KW-1015">Disulfide bond</keyword>
<evidence type="ECO:0000256" key="1">
    <source>
        <dbReference type="ARBA" id="ARBA00022670"/>
    </source>
</evidence>
<keyword evidence="3 5" id="KW-0720">Serine protease</keyword>
<comment type="caution">
    <text evidence="9">The sequence shown here is derived from an EMBL/GenBank/DDBJ whole genome shotgun (WGS) entry which is preliminary data.</text>
</comment>
<dbReference type="PANTHER" id="PTHR24252">
    <property type="entry name" value="ACROSIN-RELATED"/>
    <property type="match status" value="1"/>
</dbReference>
<feature type="signal peptide" evidence="7">
    <location>
        <begin position="1"/>
        <end position="24"/>
    </location>
</feature>